<dbReference type="EMBL" id="KZ293660">
    <property type="protein sequence ID" value="PBK92044.1"/>
    <property type="molecule type" value="Genomic_DNA"/>
</dbReference>
<dbReference type="STRING" id="47427.A0A2H3DE25"/>
<dbReference type="AlphaFoldDB" id="A0A2H3DE25"/>
<evidence type="ECO:0000313" key="1">
    <source>
        <dbReference type="EMBL" id="PBK92044.1"/>
    </source>
</evidence>
<organism evidence="1 2">
    <name type="scientific">Armillaria gallica</name>
    <name type="common">Bulbous honey fungus</name>
    <name type="synonym">Armillaria bulbosa</name>
    <dbReference type="NCBI Taxonomy" id="47427"/>
    <lineage>
        <taxon>Eukaryota</taxon>
        <taxon>Fungi</taxon>
        <taxon>Dikarya</taxon>
        <taxon>Basidiomycota</taxon>
        <taxon>Agaricomycotina</taxon>
        <taxon>Agaricomycetes</taxon>
        <taxon>Agaricomycetidae</taxon>
        <taxon>Agaricales</taxon>
        <taxon>Marasmiineae</taxon>
        <taxon>Physalacriaceae</taxon>
        <taxon>Armillaria</taxon>
    </lineage>
</organism>
<reference evidence="2" key="1">
    <citation type="journal article" date="2017" name="Nat. Ecol. Evol.">
        <title>Genome expansion and lineage-specific genetic innovations in the forest pathogenic fungi Armillaria.</title>
        <authorList>
            <person name="Sipos G."/>
            <person name="Prasanna A.N."/>
            <person name="Walter M.C."/>
            <person name="O'Connor E."/>
            <person name="Balint B."/>
            <person name="Krizsan K."/>
            <person name="Kiss B."/>
            <person name="Hess J."/>
            <person name="Varga T."/>
            <person name="Slot J."/>
            <person name="Riley R."/>
            <person name="Boka B."/>
            <person name="Rigling D."/>
            <person name="Barry K."/>
            <person name="Lee J."/>
            <person name="Mihaltcheva S."/>
            <person name="LaButti K."/>
            <person name="Lipzen A."/>
            <person name="Waldron R."/>
            <person name="Moloney N.M."/>
            <person name="Sperisen C."/>
            <person name="Kredics L."/>
            <person name="Vagvoelgyi C."/>
            <person name="Patrignani A."/>
            <person name="Fitzpatrick D."/>
            <person name="Nagy I."/>
            <person name="Doyle S."/>
            <person name="Anderson J.B."/>
            <person name="Grigoriev I.V."/>
            <person name="Gueldener U."/>
            <person name="Muensterkoetter M."/>
            <person name="Nagy L.G."/>
        </authorList>
    </citation>
    <scope>NUCLEOTIDE SEQUENCE [LARGE SCALE GENOMIC DNA]</scope>
    <source>
        <strain evidence="2">Ar21-2</strain>
    </source>
</reference>
<dbReference type="InParanoid" id="A0A2H3DE25"/>
<dbReference type="Proteomes" id="UP000217790">
    <property type="component" value="Unassembled WGS sequence"/>
</dbReference>
<dbReference type="OrthoDB" id="2322499at2759"/>
<proteinExistence type="predicted"/>
<protein>
    <recommendedName>
        <fullName evidence="3">F-box domain-containing protein</fullName>
    </recommendedName>
</protein>
<evidence type="ECO:0000313" key="2">
    <source>
        <dbReference type="Proteomes" id="UP000217790"/>
    </source>
</evidence>
<sequence>IFGHLEPLHVLHLARLTKSLRAVLLDKASVAVWKATNGNVVDLPRPPEGISQPEWVSLKYKTRY</sequence>
<name>A0A2H3DE25_ARMGA</name>
<accession>A0A2H3DE25</accession>
<feature type="non-terminal residue" evidence="1">
    <location>
        <position position="1"/>
    </location>
</feature>
<keyword evidence="2" id="KW-1185">Reference proteome</keyword>
<gene>
    <name evidence="1" type="ORF">ARMGADRAFT_1105645</name>
</gene>
<evidence type="ECO:0008006" key="3">
    <source>
        <dbReference type="Google" id="ProtNLM"/>
    </source>
</evidence>